<proteinExistence type="predicted"/>
<accession>A8ZLE2</accession>
<protein>
    <submittedName>
        <fullName evidence="1">Uncharacterized protein</fullName>
    </submittedName>
</protein>
<dbReference type="EMBL" id="CP000839">
    <property type="protein sequence ID" value="ABW31969.1"/>
    <property type="molecule type" value="Genomic_DNA"/>
</dbReference>
<geneLocation type="plasmid" evidence="1 2">
    <name>pREB2</name>
</geneLocation>
<keyword evidence="1" id="KW-0614">Plasmid</keyword>
<name>A8ZLE2_ACAM1</name>
<dbReference type="HOGENOM" id="CLU_191165_0_0_3"/>
<sequence>MLMLGLSRNYVYSDMGRNPNPTFDHLEPLPRADNTTGKLAKSLSIRLEEEVYEALATKYPGKGELTAWLRQQARIGAENEGLLTKS</sequence>
<dbReference type="Proteomes" id="UP000000268">
    <property type="component" value="Plasmid pREB2"/>
</dbReference>
<evidence type="ECO:0000313" key="1">
    <source>
        <dbReference type="EMBL" id="ABW31969.1"/>
    </source>
</evidence>
<dbReference type="KEGG" id="amr:AM1_B0250"/>
<reference evidence="1 2" key="1">
    <citation type="journal article" date="2008" name="Proc. Natl. Acad. Sci. U.S.A.">
        <title>Niche adaptation and genome expansion in the chlorophyll d-producing cyanobacterium Acaryochloris marina.</title>
        <authorList>
            <person name="Swingley W.D."/>
            <person name="Chen M."/>
            <person name="Cheung P.C."/>
            <person name="Conrad A.L."/>
            <person name="Dejesa L.C."/>
            <person name="Hao J."/>
            <person name="Honchak B.M."/>
            <person name="Karbach L.E."/>
            <person name="Kurdoglu A."/>
            <person name="Lahiri S."/>
            <person name="Mastrian S.D."/>
            <person name="Miyashita H."/>
            <person name="Page L."/>
            <person name="Ramakrishna P."/>
            <person name="Satoh S."/>
            <person name="Sattley W.M."/>
            <person name="Shimada Y."/>
            <person name="Taylor H.L."/>
            <person name="Tomo T."/>
            <person name="Tsuchiya T."/>
            <person name="Wang Z.T."/>
            <person name="Raymond J."/>
            <person name="Mimuro M."/>
            <person name="Blankenship R.E."/>
            <person name="Touchman J.W."/>
        </authorList>
    </citation>
    <scope>NUCLEOTIDE SEQUENCE [LARGE SCALE GENOMIC DNA]</scope>
    <source>
        <strain evidence="2">MBIC 11017</strain>
        <plasmid evidence="2">Plasmid pREB2</plasmid>
    </source>
</reference>
<organism evidence="1 2">
    <name type="scientific">Acaryochloris marina (strain MBIC 11017)</name>
    <dbReference type="NCBI Taxonomy" id="329726"/>
    <lineage>
        <taxon>Bacteria</taxon>
        <taxon>Bacillati</taxon>
        <taxon>Cyanobacteriota</taxon>
        <taxon>Cyanophyceae</taxon>
        <taxon>Acaryochloridales</taxon>
        <taxon>Acaryochloridaceae</taxon>
        <taxon>Acaryochloris</taxon>
    </lineage>
</organism>
<dbReference type="AlphaFoldDB" id="A8ZLE2"/>
<evidence type="ECO:0000313" key="2">
    <source>
        <dbReference type="Proteomes" id="UP000000268"/>
    </source>
</evidence>
<gene>
    <name evidence="1" type="ordered locus">AM1_B0250</name>
</gene>
<keyword evidence="2" id="KW-1185">Reference proteome</keyword>